<protein>
    <submittedName>
        <fullName evidence="3">SRPBCC domain-containing protein</fullName>
    </submittedName>
</protein>
<comment type="caution">
    <text evidence="3">The sequence shown here is derived from an EMBL/GenBank/DDBJ whole genome shotgun (WGS) entry which is preliminary data.</text>
</comment>
<dbReference type="AlphaFoldDB" id="A0A6N6W5R7"/>
<dbReference type="Pfam" id="PF08327">
    <property type="entry name" value="AHSA1"/>
    <property type="match status" value="1"/>
</dbReference>
<dbReference type="InterPro" id="IPR023393">
    <property type="entry name" value="START-like_dom_sf"/>
</dbReference>
<dbReference type="EMBL" id="VOSW01000079">
    <property type="protein sequence ID" value="KAE8755763.1"/>
    <property type="molecule type" value="Genomic_DNA"/>
</dbReference>
<dbReference type="SUPFAM" id="SSF55961">
    <property type="entry name" value="Bet v1-like"/>
    <property type="match status" value="1"/>
</dbReference>
<accession>A0A6N6W5R7</accession>
<gene>
    <name evidence="3" type="ORF">FSO04_32380</name>
</gene>
<evidence type="ECO:0000313" key="3">
    <source>
        <dbReference type="EMBL" id="KAE8755763.1"/>
    </source>
</evidence>
<proteinExistence type="inferred from homology"/>
<sequence>MPAKPSLTLQRRINAAPAKVFRAWTEAAQLMKWMHPGDAEVIRAELDARVDGRYLIRYLKTDGRELEVNGQYLEVVPDAKLVFTWAWRSSPEQESLVTVLLRPDGNATLLTLTHEQFVDEETRDHHQFGWNGGLDSLERYFA</sequence>
<dbReference type="Proteomes" id="UP000463700">
    <property type="component" value="Unassembled WGS sequence"/>
</dbReference>
<evidence type="ECO:0000256" key="1">
    <source>
        <dbReference type="ARBA" id="ARBA00006817"/>
    </source>
</evidence>
<dbReference type="OrthoDB" id="9805228at2"/>
<dbReference type="CDD" id="cd07814">
    <property type="entry name" value="SRPBCC_CalC_Aha1-like"/>
    <property type="match status" value="1"/>
</dbReference>
<organism evidence="3 4">
    <name type="scientific">Paraburkholderia madseniana</name>
    <dbReference type="NCBI Taxonomy" id="2599607"/>
    <lineage>
        <taxon>Bacteria</taxon>
        <taxon>Pseudomonadati</taxon>
        <taxon>Pseudomonadota</taxon>
        <taxon>Betaproteobacteria</taxon>
        <taxon>Burkholderiales</taxon>
        <taxon>Burkholderiaceae</taxon>
        <taxon>Paraburkholderia</taxon>
    </lineage>
</organism>
<name>A0A6N6W5R7_9BURK</name>
<dbReference type="InterPro" id="IPR013538">
    <property type="entry name" value="ASHA1/2-like_C"/>
</dbReference>
<dbReference type="Gene3D" id="3.30.530.20">
    <property type="match status" value="1"/>
</dbReference>
<comment type="similarity">
    <text evidence="1">Belongs to the AHA1 family.</text>
</comment>
<evidence type="ECO:0000313" key="4">
    <source>
        <dbReference type="Proteomes" id="UP000463700"/>
    </source>
</evidence>
<evidence type="ECO:0000259" key="2">
    <source>
        <dbReference type="Pfam" id="PF08327"/>
    </source>
</evidence>
<feature type="domain" description="Activator of Hsp90 ATPase homologue 1/2-like C-terminal" evidence="2">
    <location>
        <begin position="14"/>
        <end position="141"/>
    </location>
</feature>
<reference evidence="3 4" key="1">
    <citation type="journal article" date="2020" name="Int. J. Syst. Evol. Microbiol.">
        <title>Paraburkholderia madseniana sp. nov., a phenolic acid-degrading bacterium isolated from acidic forest soil.</title>
        <authorList>
            <person name="Wilhelm R.C."/>
            <person name="Murphy S.J.L."/>
            <person name="Feriancek N.M."/>
            <person name="Karasz D.C."/>
            <person name="DeRito C.M."/>
            <person name="Newman J.D."/>
            <person name="Buckley D.H."/>
        </authorList>
    </citation>
    <scope>NUCLEOTIDE SEQUENCE [LARGE SCALE GENOMIC DNA]</scope>
    <source>
        <strain evidence="3 4">RP11</strain>
    </source>
</reference>